<keyword evidence="8" id="KW-1185">Reference proteome</keyword>
<evidence type="ECO:0000256" key="5">
    <source>
        <dbReference type="ARBA" id="ARBA00023136"/>
    </source>
</evidence>
<evidence type="ECO:0000313" key="8">
    <source>
        <dbReference type="Proteomes" id="UP000288012"/>
    </source>
</evidence>
<accession>A0A433JKH2</accession>
<keyword evidence="5 6" id="KW-0472">Membrane</keyword>
<keyword evidence="3 6" id="KW-0812">Transmembrane</keyword>
<sequence>MKLNMAVNLLKETIQSWKDDRVSSLAAALAYYTIFSMAPLLIVCTAIAGFFFGKDAVQAQILDQIAHIFGSDGAKQIESMMISATNPARGMFAQITGIVVLLFGASGAFGELQTGLNSIWRVKPKPGRGIMGIIKDRFLSFTMVLGIGFLLLVSLVLTVILAAISDYLSRYLPGGTLIALGLNFFISLSVITALFAMIFKILPDVQIKWRQVWPGAFATTLLFILGKFLLGIYLGNSKVANGFGPAASLIIILIWVYYSAQILFLGAEFTKAYANKGDKKVPPNADAVAIQCK</sequence>
<reference evidence="7 8" key="1">
    <citation type="submission" date="2018-12" db="EMBL/GenBank/DDBJ databases">
        <title>Legionella sp,whole genome shotgun sequence.</title>
        <authorList>
            <person name="Wu H."/>
        </authorList>
    </citation>
    <scope>NUCLEOTIDE SEQUENCE [LARGE SCALE GENOMIC DNA]</scope>
    <source>
        <strain evidence="8">km714</strain>
    </source>
</reference>
<comment type="subcellular location">
    <subcellularLocation>
        <location evidence="1">Cell membrane</location>
        <topology evidence="1">Multi-pass membrane protein</topology>
    </subcellularLocation>
</comment>
<dbReference type="InterPro" id="IPR017039">
    <property type="entry name" value="Virul_fac_BrkB"/>
</dbReference>
<dbReference type="Pfam" id="PF03631">
    <property type="entry name" value="Virul_fac_BrkB"/>
    <property type="match status" value="1"/>
</dbReference>
<comment type="caution">
    <text evidence="7">The sequence shown here is derived from an EMBL/GenBank/DDBJ whole genome shotgun (WGS) entry which is preliminary data.</text>
</comment>
<feature type="transmembrane region" description="Helical" evidence="6">
    <location>
        <begin position="176"/>
        <end position="199"/>
    </location>
</feature>
<evidence type="ECO:0000256" key="4">
    <source>
        <dbReference type="ARBA" id="ARBA00022989"/>
    </source>
</evidence>
<proteinExistence type="predicted"/>
<dbReference type="PIRSF" id="PIRSF035875">
    <property type="entry name" value="RNase_BN"/>
    <property type="match status" value="1"/>
</dbReference>
<feature type="transmembrane region" description="Helical" evidence="6">
    <location>
        <begin position="29"/>
        <end position="52"/>
    </location>
</feature>
<feature type="transmembrane region" description="Helical" evidence="6">
    <location>
        <begin position="138"/>
        <end position="164"/>
    </location>
</feature>
<feature type="transmembrane region" description="Helical" evidence="6">
    <location>
        <begin position="246"/>
        <end position="267"/>
    </location>
</feature>
<dbReference type="AlphaFoldDB" id="A0A433JKH2"/>
<dbReference type="NCBIfam" id="TIGR00765">
    <property type="entry name" value="yihY_not_rbn"/>
    <property type="match status" value="1"/>
</dbReference>
<gene>
    <name evidence="7" type="ORF">EKM59_03960</name>
</gene>
<evidence type="ECO:0000256" key="2">
    <source>
        <dbReference type="ARBA" id="ARBA00022475"/>
    </source>
</evidence>
<protein>
    <submittedName>
        <fullName evidence="7">YihY/virulence factor BrkB family protein</fullName>
    </submittedName>
</protein>
<dbReference type="OrthoDB" id="9797028at2"/>
<evidence type="ECO:0000256" key="6">
    <source>
        <dbReference type="SAM" id="Phobius"/>
    </source>
</evidence>
<dbReference type="PANTHER" id="PTHR30213:SF1">
    <property type="entry name" value="INNER MEMBRANE PROTEIN YHJD"/>
    <property type="match status" value="1"/>
</dbReference>
<keyword evidence="2" id="KW-1003">Cell membrane</keyword>
<dbReference type="PANTHER" id="PTHR30213">
    <property type="entry name" value="INNER MEMBRANE PROTEIN YHJD"/>
    <property type="match status" value="1"/>
</dbReference>
<dbReference type="Proteomes" id="UP000288012">
    <property type="component" value="Unassembled WGS sequence"/>
</dbReference>
<dbReference type="EMBL" id="RZGR01000008">
    <property type="protein sequence ID" value="RUQ89242.1"/>
    <property type="molecule type" value="Genomic_DNA"/>
</dbReference>
<evidence type="ECO:0000256" key="3">
    <source>
        <dbReference type="ARBA" id="ARBA00022692"/>
    </source>
</evidence>
<keyword evidence="4 6" id="KW-1133">Transmembrane helix</keyword>
<dbReference type="RefSeq" id="WP_127033501.1">
    <property type="nucleotide sequence ID" value="NZ_RZGR01000008.1"/>
</dbReference>
<evidence type="ECO:0000313" key="7">
    <source>
        <dbReference type="EMBL" id="RUQ89242.1"/>
    </source>
</evidence>
<name>A0A433JKH2_9GAMM</name>
<evidence type="ECO:0000256" key="1">
    <source>
        <dbReference type="ARBA" id="ARBA00004651"/>
    </source>
</evidence>
<dbReference type="GO" id="GO:0005886">
    <property type="term" value="C:plasma membrane"/>
    <property type="evidence" value="ECO:0007669"/>
    <property type="project" value="UniProtKB-SubCell"/>
</dbReference>
<organism evidence="7 8">
    <name type="scientific">Legionella septentrionalis</name>
    <dbReference type="NCBI Taxonomy" id="2498109"/>
    <lineage>
        <taxon>Bacteria</taxon>
        <taxon>Pseudomonadati</taxon>
        <taxon>Pseudomonadota</taxon>
        <taxon>Gammaproteobacteria</taxon>
        <taxon>Legionellales</taxon>
        <taxon>Legionellaceae</taxon>
        <taxon>Legionella</taxon>
    </lineage>
</organism>
<feature type="transmembrane region" description="Helical" evidence="6">
    <location>
        <begin position="211"/>
        <end position="234"/>
    </location>
</feature>